<dbReference type="AlphaFoldDB" id="A0A6L5Z0T6"/>
<dbReference type="PANTHER" id="PTHR43428">
    <property type="entry name" value="ARSENATE REDUCTASE"/>
    <property type="match status" value="1"/>
</dbReference>
<dbReference type="RefSeq" id="WP_154446635.1">
    <property type="nucleotide sequence ID" value="NZ_WIND01000007.1"/>
</dbReference>
<dbReference type="SMART" id="SM00418">
    <property type="entry name" value="HTH_ARSR"/>
    <property type="match status" value="1"/>
</dbReference>
<dbReference type="Gene3D" id="1.10.10.10">
    <property type="entry name" value="Winged helix-like DNA-binding domain superfamily/Winged helix DNA-binding domain"/>
    <property type="match status" value="1"/>
</dbReference>
<proteinExistence type="predicted"/>
<sequence>MESTQYSEALTALGHEGRLAVFRLLARRAPHGVRPSEIGTVLRLKPNTLSVYLSTLERAGLVRSHRRGRAVFYAIDLGRTGALVDFLVADCCNGRPDLCAPRTARALSTDMQGGFGMSDRPFNVLFLCSGNSARSIFAEALLRDLGAGRFSAFSAGIAPAAAPNRFALEILGQLDHDTSQLRAKSIDEFQRDGAPVFDFVFTVCDTAANELCPPWPGQPMTAHWGLPDPVRAEGTDAEKALAFKDTYRQLRQRISAFVSIPFEGLSRESLQRQLDATDRATETA</sequence>
<dbReference type="SMART" id="SM00226">
    <property type="entry name" value="LMWPc"/>
    <property type="match status" value="1"/>
</dbReference>
<dbReference type="CDD" id="cd16345">
    <property type="entry name" value="LMWP_ArsC"/>
    <property type="match status" value="1"/>
</dbReference>
<reference evidence="3 4" key="1">
    <citation type="submission" date="2019-10" db="EMBL/GenBank/DDBJ databases">
        <title>Cognatihalovulum marinum gen. nov. sp. nov., a new member of the family Rhodobacteraceae isolated from deep seawater of the Northwest Indian Ocean.</title>
        <authorList>
            <person name="Ruan C."/>
            <person name="Wang J."/>
            <person name="Zheng X."/>
            <person name="Song L."/>
            <person name="Zhu Y."/>
            <person name="Huang Y."/>
            <person name="Lu Z."/>
            <person name="Du W."/>
            <person name="Huang L."/>
            <person name="Dai X."/>
        </authorList>
    </citation>
    <scope>NUCLEOTIDE SEQUENCE [LARGE SCALE GENOMIC DNA]</scope>
    <source>
        <strain evidence="3 4">2CG4</strain>
    </source>
</reference>
<evidence type="ECO:0000313" key="4">
    <source>
        <dbReference type="Proteomes" id="UP000474957"/>
    </source>
</evidence>
<protein>
    <submittedName>
        <fullName evidence="3">Helix-turn-helix domain-containing protein</fullName>
    </submittedName>
</protein>
<evidence type="ECO:0000313" key="3">
    <source>
        <dbReference type="EMBL" id="MSU90151.1"/>
    </source>
</evidence>
<dbReference type="PROSITE" id="PS50987">
    <property type="entry name" value="HTH_ARSR_2"/>
    <property type="match status" value="1"/>
</dbReference>
<dbReference type="InterPro" id="IPR036390">
    <property type="entry name" value="WH_DNA-bd_sf"/>
</dbReference>
<name>A0A6L5Z0T6_9RHOB</name>
<dbReference type="Pfam" id="PF01451">
    <property type="entry name" value="LMWPc"/>
    <property type="match status" value="1"/>
</dbReference>
<feature type="domain" description="HTH arsR-type" evidence="2">
    <location>
        <begin position="1"/>
        <end position="95"/>
    </location>
</feature>
<dbReference type="GO" id="GO:0046685">
    <property type="term" value="P:response to arsenic-containing substance"/>
    <property type="evidence" value="ECO:0007669"/>
    <property type="project" value="UniProtKB-KW"/>
</dbReference>
<dbReference type="PANTHER" id="PTHR43428:SF1">
    <property type="entry name" value="ARSENATE REDUCTASE"/>
    <property type="match status" value="1"/>
</dbReference>
<dbReference type="Proteomes" id="UP000474957">
    <property type="component" value="Unassembled WGS sequence"/>
</dbReference>
<dbReference type="Gene3D" id="3.40.50.2300">
    <property type="match status" value="1"/>
</dbReference>
<organism evidence="3 4">
    <name type="scientific">Halovulum marinum</name>
    <dbReference type="NCBI Taxonomy" id="2662447"/>
    <lineage>
        <taxon>Bacteria</taxon>
        <taxon>Pseudomonadati</taxon>
        <taxon>Pseudomonadota</taxon>
        <taxon>Alphaproteobacteria</taxon>
        <taxon>Rhodobacterales</taxon>
        <taxon>Paracoccaceae</taxon>
        <taxon>Halovulum</taxon>
    </lineage>
</organism>
<dbReference type="EMBL" id="WIND01000007">
    <property type="protein sequence ID" value="MSU90151.1"/>
    <property type="molecule type" value="Genomic_DNA"/>
</dbReference>
<dbReference type="InterPro" id="IPR036196">
    <property type="entry name" value="Ptyr_pPase_sf"/>
</dbReference>
<accession>A0A6L5Z0T6</accession>
<dbReference type="PRINTS" id="PR00778">
    <property type="entry name" value="HTHARSR"/>
</dbReference>
<comment type="caution">
    <text evidence="3">The sequence shown here is derived from an EMBL/GenBank/DDBJ whole genome shotgun (WGS) entry which is preliminary data.</text>
</comment>
<keyword evidence="4" id="KW-1185">Reference proteome</keyword>
<dbReference type="InterPro" id="IPR023485">
    <property type="entry name" value="Ptyr_pPase"/>
</dbReference>
<dbReference type="SUPFAM" id="SSF46785">
    <property type="entry name" value="Winged helix' DNA-binding domain"/>
    <property type="match status" value="1"/>
</dbReference>
<dbReference type="SUPFAM" id="SSF52788">
    <property type="entry name" value="Phosphotyrosine protein phosphatases I"/>
    <property type="match status" value="1"/>
</dbReference>
<dbReference type="InterPro" id="IPR011991">
    <property type="entry name" value="ArsR-like_HTH"/>
</dbReference>
<dbReference type="CDD" id="cd00090">
    <property type="entry name" value="HTH_ARSR"/>
    <property type="match status" value="1"/>
</dbReference>
<dbReference type="InterPro" id="IPR001845">
    <property type="entry name" value="HTH_ArsR_DNA-bd_dom"/>
</dbReference>
<evidence type="ECO:0000259" key="2">
    <source>
        <dbReference type="PROSITE" id="PS50987"/>
    </source>
</evidence>
<dbReference type="InterPro" id="IPR036388">
    <property type="entry name" value="WH-like_DNA-bd_sf"/>
</dbReference>
<keyword evidence="1" id="KW-0059">Arsenical resistance</keyword>
<gene>
    <name evidence="3" type="ORF">GE300_11065</name>
</gene>
<evidence type="ECO:0000256" key="1">
    <source>
        <dbReference type="ARBA" id="ARBA00022849"/>
    </source>
</evidence>
<dbReference type="GO" id="GO:0003700">
    <property type="term" value="F:DNA-binding transcription factor activity"/>
    <property type="evidence" value="ECO:0007669"/>
    <property type="project" value="InterPro"/>
</dbReference>